<dbReference type="Gene3D" id="3.40.50.1820">
    <property type="entry name" value="alpha/beta hydrolase"/>
    <property type="match status" value="1"/>
</dbReference>
<proteinExistence type="predicted"/>
<protein>
    <recommendedName>
        <fullName evidence="3">DUF2974 domain-containing protein</fullName>
    </recommendedName>
</protein>
<dbReference type="InterPro" id="IPR029058">
    <property type="entry name" value="AB_hydrolase_fold"/>
</dbReference>
<gene>
    <name evidence="1" type="ORF">SAMN05421842_101115</name>
</gene>
<name>A0A1I1GYM5_9CLOT</name>
<evidence type="ECO:0000313" key="2">
    <source>
        <dbReference type="Proteomes" id="UP000199263"/>
    </source>
</evidence>
<dbReference type="RefSeq" id="WP_090087611.1">
    <property type="nucleotide sequence ID" value="NZ_FOMG01000001.1"/>
</dbReference>
<dbReference type="EMBL" id="FOMG01000001">
    <property type="protein sequence ID" value="SFC16949.1"/>
    <property type="molecule type" value="Genomic_DNA"/>
</dbReference>
<dbReference type="Proteomes" id="UP000199263">
    <property type="component" value="Unassembled WGS sequence"/>
</dbReference>
<sequence>MSDLNNSELLLLSNFIYLKWDKFKNKNVGKIVHDMLYRGKLNAAIVTNGECVETVKRDEWINVLRQIKDNSNLTSLKIENIKSDNSGIRTACFVDNHSNNATVVFRGTKTKEEWGDNGQGAYKIDTPDQIIALDYVNSLTYHNITVTGHSKGGNKAKYVALLCDKVNKCVSFDGQGFSNEFTDKYEKFITKNNKKIISISAKYDYVNCLLNSLDEEKIYIDTKFQSNPLYYHKASIMLDGNGNLRPQTKQCIFSNIIYNFSTSLISDTPEPYKSFTINGMIEIIELFLCGIKLEQIILKIVGDTVLTLGYTKHYKLKKEFTLAYYLLSSLITPFMFWNDFVKAEESKSKELLDQIILKINNLEEGIVEKVKKIGDEGEQVAYCISNANSNFIKALESDVIM</sequence>
<dbReference type="InterPro" id="IPR024499">
    <property type="entry name" value="Mbeg1-like"/>
</dbReference>
<dbReference type="OrthoDB" id="9769481at2"/>
<organism evidence="1 2">
    <name type="scientific">Clostridium uliginosum</name>
    <dbReference type="NCBI Taxonomy" id="119641"/>
    <lineage>
        <taxon>Bacteria</taxon>
        <taxon>Bacillati</taxon>
        <taxon>Bacillota</taxon>
        <taxon>Clostridia</taxon>
        <taxon>Eubacteriales</taxon>
        <taxon>Clostridiaceae</taxon>
        <taxon>Clostridium</taxon>
    </lineage>
</organism>
<evidence type="ECO:0000313" key="1">
    <source>
        <dbReference type="EMBL" id="SFC16949.1"/>
    </source>
</evidence>
<accession>A0A1I1GYM5</accession>
<dbReference type="SUPFAM" id="SSF53474">
    <property type="entry name" value="alpha/beta-Hydrolases"/>
    <property type="match status" value="1"/>
</dbReference>
<dbReference type="AlphaFoldDB" id="A0A1I1GYM5"/>
<evidence type="ECO:0008006" key="3">
    <source>
        <dbReference type="Google" id="ProtNLM"/>
    </source>
</evidence>
<reference evidence="1 2" key="1">
    <citation type="submission" date="2016-10" db="EMBL/GenBank/DDBJ databases">
        <authorList>
            <person name="de Groot N.N."/>
        </authorList>
    </citation>
    <scope>NUCLEOTIDE SEQUENCE [LARGE SCALE GENOMIC DNA]</scope>
    <source>
        <strain evidence="1 2">DSM 12992</strain>
    </source>
</reference>
<dbReference type="Pfam" id="PF11187">
    <property type="entry name" value="Mbeg1-like"/>
    <property type="match status" value="1"/>
</dbReference>
<dbReference type="STRING" id="119641.SAMN05421842_101115"/>
<keyword evidence="2" id="KW-1185">Reference proteome</keyword>